<comment type="similarity">
    <text evidence="2">Belongs to the TonB family.</text>
</comment>
<evidence type="ECO:0000256" key="5">
    <source>
        <dbReference type="ARBA" id="ARBA00022519"/>
    </source>
</evidence>
<dbReference type="InterPro" id="IPR006260">
    <property type="entry name" value="TonB/TolA_C"/>
</dbReference>
<gene>
    <name evidence="12" type="ORF">GCM10008942_16920</name>
</gene>
<feature type="signal peptide" evidence="10">
    <location>
        <begin position="1"/>
        <end position="17"/>
    </location>
</feature>
<dbReference type="NCBIfam" id="TIGR01352">
    <property type="entry name" value="tonB_Cterm"/>
    <property type="match status" value="2"/>
</dbReference>
<dbReference type="RefSeq" id="WP_166929784.1">
    <property type="nucleotide sequence ID" value="NZ_BAAADD010000004.1"/>
</dbReference>
<dbReference type="SUPFAM" id="SSF74653">
    <property type="entry name" value="TolA/TonB C-terminal domain"/>
    <property type="match status" value="2"/>
</dbReference>
<evidence type="ECO:0000256" key="4">
    <source>
        <dbReference type="ARBA" id="ARBA00022475"/>
    </source>
</evidence>
<dbReference type="Proteomes" id="UP001499951">
    <property type="component" value="Unassembled WGS sequence"/>
</dbReference>
<name>A0ABN1EL18_9PROT</name>
<keyword evidence="8" id="KW-1133">Transmembrane helix</keyword>
<feature type="domain" description="TonB C-terminal" evidence="11">
    <location>
        <begin position="31"/>
        <end position="127"/>
    </location>
</feature>
<dbReference type="InterPro" id="IPR037682">
    <property type="entry name" value="TonB_C"/>
</dbReference>
<dbReference type="EMBL" id="BAAADD010000004">
    <property type="protein sequence ID" value="GAA0568897.1"/>
    <property type="molecule type" value="Genomic_DNA"/>
</dbReference>
<dbReference type="Pfam" id="PF03544">
    <property type="entry name" value="TonB_C"/>
    <property type="match status" value="2"/>
</dbReference>
<evidence type="ECO:0000313" key="12">
    <source>
        <dbReference type="EMBL" id="GAA0568897.1"/>
    </source>
</evidence>
<dbReference type="PANTHER" id="PTHR33446:SF2">
    <property type="entry name" value="PROTEIN TONB"/>
    <property type="match status" value="1"/>
</dbReference>
<comment type="subcellular location">
    <subcellularLocation>
        <location evidence="1">Cell inner membrane</location>
        <topology evidence="1">Single-pass membrane protein</topology>
        <orientation evidence="1">Periplasmic side</orientation>
    </subcellularLocation>
</comment>
<keyword evidence="10" id="KW-0732">Signal</keyword>
<keyword evidence="5" id="KW-0997">Cell inner membrane</keyword>
<evidence type="ECO:0000256" key="7">
    <source>
        <dbReference type="ARBA" id="ARBA00022927"/>
    </source>
</evidence>
<keyword evidence="4" id="KW-1003">Cell membrane</keyword>
<evidence type="ECO:0000256" key="3">
    <source>
        <dbReference type="ARBA" id="ARBA00022448"/>
    </source>
</evidence>
<dbReference type="InterPro" id="IPR051045">
    <property type="entry name" value="TonB-dependent_transducer"/>
</dbReference>
<accession>A0ABN1EL18</accession>
<dbReference type="Gene3D" id="3.30.1150.10">
    <property type="match status" value="2"/>
</dbReference>
<sequence length="234" mass="25363">MKSVIALLLLAPATAWAAGNSEQSAPAQKYSPPVATGIPHTCLEYYPPNAMRRGDQGLTTIRFIIKEDGTIRDATVVISSGSDLLDQATLDCAKTWTYRPGTLDGKTVAVSWKVRVEWYMHDTYEGPAPDQAPPPADANWSPPVIAPGSERHGCENSFNEAGDVSIVEPLKPTVVLFTITPEGTTRDPRIETSSGSARYDSLAIGCVLSWRYVPAKRNGAPVGVHWSTTIPWRD</sequence>
<keyword evidence="13" id="KW-1185">Reference proteome</keyword>
<feature type="chain" id="PRO_5046412838" description="TonB C-terminal domain-containing protein" evidence="10">
    <location>
        <begin position="18"/>
        <end position="234"/>
    </location>
</feature>
<evidence type="ECO:0000256" key="6">
    <source>
        <dbReference type="ARBA" id="ARBA00022692"/>
    </source>
</evidence>
<organism evidence="12 13">
    <name type="scientific">Rhizomicrobium electricum</name>
    <dbReference type="NCBI Taxonomy" id="480070"/>
    <lineage>
        <taxon>Bacteria</taxon>
        <taxon>Pseudomonadati</taxon>
        <taxon>Pseudomonadota</taxon>
        <taxon>Alphaproteobacteria</taxon>
        <taxon>Micropepsales</taxon>
        <taxon>Micropepsaceae</taxon>
        <taxon>Rhizomicrobium</taxon>
    </lineage>
</organism>
<keyword evidence="6" id="KW-0812">Transmembrane</keyword>
<keyword evidence="7" id="KW-0653">Protein transport</keyword>
<evidence type="ECO:0000256" key="1">
    <source>
        <dbReference type="ARBA" id="ARBA00004383"/>
    </source>
</evidence>
<evidence type="ECO:0000256" key="8">
    <source>
        <dbReference type="ARBA" id="ARBA00022989"/>
    </source>
</evidence>
<evidence type="ECO:0000256" key="2">
    <source>
        <dbReference type="ARBA" id="ARBA00006555"/>
    </source>
</evidence>
<keyword evidence="3" id="KW-0813">Transport</keyword>
<protein>
    <recommendedName>
        <fullName evidence="11">TonB C-terminal domain-containing protein</fullName>
    </recommendedName>
</protein>
<dbReference type="PROSITE" id="PS52015">
    <property type="entry name" value="TONB_CTD"/>
    <property type="match status" value="1"/>
</dbReference>
<proteinExistence type="inferred from homology"/>
<evidence type="ECO:0000259" key="11">
    <source>
        <dbReference type="PROSITE" id="PS52015"/>
    </source>
</evidence>
<evidence type="ECO:0000256" key="9">
    <source>
        <dbReference type="ARBA" id="ARBA00023136"/>
    </source>
</evidence>
<evidence type="ECO:0000313" key="13">
    <source>
        <dbReference type="Proteomes" id="UP001499951"/>
    </source>
</evidence>
<evidence type="ECO:0000256" key="10">
    <source>
        <dbReference type="SAM" id="SignalP"/>
    </source>
</evidence>
<comment type="caution">
    <text evidence="12">The sequence shown here is derived from an EMBL/GenBank/DDBJ whole genome shotgun (WGS) entry which is preliminary data.</text>
</comment>
<dbReference type="PANTHER" id="PTHR33446">
    <property type="entry name" value="PROTEIN TONB-RELATED"/>
    <property type="match status" value="1"/>
</dbReference>
<keyword evidence="9" id="KW-0472">Membrane</keyword>
<reference evidence="12 13" key="1">
    <citation type="journal article" date="2019" name="Int. J. Syst. Evol. Microbiol.">
        <title>The Global Catalogue of Microorganisms (GCM) 10K type strain sequencing project: providing services to taxonomists for standard genome sequencing and annotation.</title>
        <authorList>
            <consortium name="The Broad Institute Genomics Platform"/>
            <consortium name="The Broad Institute Genome Sequencing Center for Infectious Disease"/>
            <person name="Wu L."/>
            <person name="Ma J."/>
        </authorList>
    </citation>
    <scope>NUCLEOTIDE SEQUENCE [LARGE SCALE GENOMIC DNA]</scope>
    <source>
        <strain evidence="12 13">JCM 15089</strain>
    </source>
</reference>